<protein>
    <submittedName>
        <fullName evidence="1">Immunity 49 family protein</fullName>
    </submittedName>
</protein>
<name>A0ABX7NSX3_9BACT</name>
<dbReference type="EMBL" id="CP071090">
    <property type="protein sequence ID" value="QSQ21986.1"/>
    <property type="molecule type" value="Genomic_DNA"/>
</dbReference>
<dbReference type="RefSeq" id="WP_206723563.1">
    <property type="nucleotide sequence ID" value="NZ_CP071090.1"/>
</dbReference>
<dbReference type="Proteomes" id="UP000662747">
    <property type="component" value="Chromosome"/>
</dbReference>
<dbReference type="Pfam" id="PF15575">
    <property type="entry name" value="Imm49"/>
    <property type="match status" value="1"/>
</dbReference>
<dbReference type="InterPro" id="IPR029074">
    <property type="entry name" value="Imm49"/>
</dbReference>
<gene>
    <name evidence="1" type="ORF">JY651_43735</name>
</gene>
<keyword evidence="2" id="KW-1185">Reference proteome</keyword>
<sequence>MESLDEVSGELVTLLNFHLEGAEETEDPEQQVADADSACVYYQAVGICELLLDAEVDAFFHHLIRSAQTRLWVLEHGTQLEQPPRKLLKTSNARGLHAALAARQWELARRIARASPTTWMEGVEYEDDFLAVHFVHRHLLGAPPEELRALLDRFETVLEGGPSPRFDLCRHLLARDIPGCTQAFADLLDERTAKLKKMKRESVAASDELFVPQSAIYMEGLAWLALLEQAGIPTEPEYPMCPSLARQSKYAPFEVSTFPSVPL</sequence>
<accession>A0ABX7NSX3</accession>
<evidence type="ECO:0000313" key="2">
    <source>
        <dbReference type="Proteomes" id="UP000662747"/>
    </source>
</evidence>
<evidence type="ECO:0000313" key="1">
    <source>
        <dbReference type="EMBL" id="QSQ21986.1"/>
    </source>
</evidence>
<reference evidence="1 2" key="1">
    <citation type="submission" date="2021-02" db="EMBL/GenBank/DDBJ databases">
        <title>De Novo genome assembly of isolated myxobacteria.</title>
        <authorList>
            <person name="Stevens D.C."/>
        </authorList>
    </citation>
    <scope>NUCLEOTIDE SEQUENCE [LARGE SCALE GENOMIC DNA]</scope>
    <source>
        <strain evidence="2">SCPEA02</strain>
    </source>
</reference>
<organism evidence="1 2">
    <name type="scientific">Pyxidicoccus parkwayensis</name>
    <dbReference type="NCBI Taxonomy" id="2813578"/>
    <lineage>
        <taxon>Bacteria</taxon>
        <taxon>Pseudomonadati</taxon>
        <taxon>Myxococcota</taxon>
        <taxon>Myxococcia</taxon>
        <taxon>Myxococcales</taxon>
        <taxon>Cystobacterineae</taxon>
        <taxon>Myxococcaceae</taxon>
        <taxon>Pyxidicoccus</taxon>
    </lineage>
</organism>
<proteinExistence type="predicted"/>